<feature type="transmembrane region" description="Helical" evidence="8">
    <location>
        <begin position="350"/>
        <end position="370"/>
    </location>
</feature>
<feature type="domain" description="Type II secretion system protein GspF" evidence="9">
    <location>
        <begin position="43"/>
        <end position="166"/>
    </location>
</feature>
<keyword evidence="4" id="KW-0997">Cell inner membrane</keyword>
<dbReference type="Proteomes" id="UP000230543">
    <property type="component" value="Unassembled WGS sequence"/>
</dbReference>
<dbReference type="FunFam" id="1.20.81.30:FF:000001">
    <property type="entry name" value="Type II secretion system protein F"/>
    <property type="match status" value="2"/>
</dbReference>
<evidence type="ECO:0000256" key="7">
    <source>
        <dbReference type="ARBA" id="ARBA00023136"/>
    </source>
</evidence>
<dbReference type="Pfam" id="PF00482">
    <property type="entry name" value="T2SSF"/>
    <property type="match status" value="2"/>
</dbReference>
<comment type="subcellular location">
    <subcellularLocation>
        <location evidence="1">Cell inner membrane</location>
        <topology evidence="1">Multi-pass membrane protein</topology>
    </subcellularLocation>
</comment>
<sequence length="378" mass="42225">MVLDLENLKTSGERKPKAGRQKFYFLEKLGQIGTIPIKEKIFFVQNLQVMIKSGLALDKALSALAEQTANKRFKKIIKDMATSTEKGISFTDTLKKHEKVFGEMFVSMVKAGEISGRLEDVLQQIYIQIKKLHELKSKIISALTYPVVVIVAMIGIGIGMIIFVVPKITSLFAQVEAELPLATKILIGTSDFILNNGLLVGFLSIAIIFLIVFTLKHEKTKYYYHWFFLKMPVFGPIIKKINLAKFCRTLSSLIKTDIPIIKSFEITSQTLGNRLYRKFLYSSTDELKAGVTITEVLKKNPKLFPPVIVQMASAGEETGSVDSVLSELAQFYEDDIDQIMKTLPSIIEPILILVLGSGVALMAIAIIMPMQTLTQHIS</sequence>
<dbReference type="InterPro" id="IPR003004">
    <property type="entry name" value="GspF/PilC"/>
</dbReference>
<evidence type="ECO:0000256" key="8">
    <source>
        <dbReference type="SAM" id="Phobius"/>
    </source>
</evidence>
<dbReference type="PANTHER" id="PTHR30012:SF0">
    <property type="entry name" value="TYPE II SECRETION SYSTEM PROTEIN F-RELATED"/>
    <property type="match status" value="1"/>
</dbReference>
<evidence type="ECO:0000256" key="3">
    <source>
        <dbReference type="ARBA" id="ARBA00022475"/>
    </source>
</evidence>
<evidence type="ECO:0000259" key="9">
    <source>
        <dbReference type="Pfam" id="PF00482"/>
    </source>
</evidence>
<evidence type="ECO:0000313" key="11">
    <source>
        <dbReference type="Proteomes" id="UP000230543"/>
    </source>
</evidence>
<evidence type="ECO:0000256" key="4">
    <source>
        <dbReference type="ARBA" id="ARBA00022519"/>
    </source>
</evidence>
<keyword evidence="5 8" id="KW-0812">Transmembrane</keyword>
<dbReference type="InterPro" id="IPR042094">
    <property type="entry name" value="T2SS_GspF_sf"/>
</dbReference>
<feature type="transmembrane region" description="Helical" evidence="8">
    <location>
        <begin position="139"/>
        <end position="165"/>
    </location>
</feature>
<feature type="domain" description="Type II secretion system protein GspF" evidence="9">
    <location>
        <begin position="246"/>
        <end position="369"/>
    </location>
</feature>
<evidence type="ECO:0000256" key="1">
    <source>
        <dbReference type="ARBA" id="ARBA00004429"/>
    </source>
</evidence>
<keyword evidence="6 8" id="KW-1133">Transmembrane helix</keyword>
<dbReference type="EMBL" id="PFBO01000021">
    <property type="protein sequence ID" value="PIT90708.1"/>
    <property type="molecule type" value="Genomic_DNA"/>
</dbReference>
<dbReference type="PRINTS" id="PR00812">
    <property type="entry name" value="BCTERIALGSPF"/>
</dbReference>
<reference evidence="11" key="1">
    <citation type="submission" date="2017-09" db="EMBL/GenBank/DDBJ databases">
        <title>Depth-based differentiation of microbial function through sediment-hosted aquifers and enrichment of novel symbionts in the deep terrestrial subsurface.</title>
        <authorList>
            <person name="Probst A.J."/>
            <person name="Ladd B."/>
            <person name="Jarett J.K."/>
            <person name="Geller-Mcgrath D.E."/>
            <person name="Sieber C.M.K."/>
            <person name="Emerson J.B."/>
            <person name="Anantharaman K."/>
            <person name="Thomas B.C."/>
            <person name="Malmstrom R."/>
            <person name="Stieglmeier M."/>
            <person name="Klingl A."/>
            <person name="Woyke T."/>
            <person name="Ryan C.M."/>
            <person name="Banfield J.F."/>
        </authorList>
    </citation>
    <scope>NUCLEOTIDE SEQUENCE [LARGE SCALE GENOMIC DNA]</scope>
</reference>
<dbReference type="InterPro" id="IPR018076">
    <property type="entry name" value="T2SS_GspF_dom"/>
</dbReference>
<accession>A0A2M6WD50</accession>
<keyword evidence="3" id="KW-1003">Cell membrane</keyword>
<comment type="caution">
    <text evidence="10">The sequence shown here is derived from an EMBL/GenBank/DDBJ whole genome shotgun (WGS) entry which is preliminary data.</text>
</comment>
<dbReference type="GO" id="GO:0005886">
    <property type="term" value="C:plasma membrane"/>
    <property type="evidence" value="ECO:0007669"/>
    <property type="project" value="UniProtKB-SubCell"/>
</dbReference>
<protein>
    <recommendedName>
        <fullName evidence="9">Type II secretion system protein GspF domain-containing protein</fullName>
    </recommendedName>
</protein>
<comment type="similarity">
    <text evidence="2">Belongs to the GSP F family.</text>
</comment>
<dbReference type="Gene3D" id="1.20.81.30">
    <property type="entry name" value="Type II secretion system (T2SS), domain F"/>
    <property type="match status" value="2"/>
</dbReference>
<dbReference type="PANTHER" id="PTHR30012">
    <property type="entry name" value="GENERAL SECRETION PATHWAY PROTEIN"/>
    <property type="match status" value="1"/>
</dbReference>
<keyword evidence="7 8" id="KW-0472">Membrane</keyword>
<feature type="transmembrane region" description="Helical" evidence="8">
    <location>
        <begin position="193"/>
        <end position="215"/>
    </location>
</feature>
<name>A0A2M6WD50_9BACT</name>
<dbReference type="AlphaFoldDB" id="A0A2M6WD50"/>
<proteinExistence type="inferred from homology"/>
<evidence type="ECO:0000256" key="6">
    <source>
        <dbReference type="ARBA" id="ARBA00022989"/>
    </source>
</evidence>
<organism evidence="10 11">
    <name type="scientific">Candidatus Komeilibacteria bacterium CG10_big_fil_rev_8_21_14_0_10_41_13</name>
    <dbReference type="NCBI Taxonomy" id="1974476"/>
    <lineage>
        <taxon>Bacteria</taxon>
        <taxon>Candidatus Komeiliibacteriota</taxon>
    </lineage>
</organism>
<evidence type="ECO:0000256" key="5">
    <source>
        <dbReference type="ARBA" id="ARBA00022692"/>
    </source>
</evidence>
<evidence type="ECO:0000313" key="10">
    <source>
        <dbReference type="EMBL" id="PIT90708.1"/>
    </source>
</evidence>
<gene>
    <name evidence="10" type="ORF">COU22_00710</name>
</gene>
<evidence type="ECO:0000256" key="2">
    <source>
        <dbReference type="ARBA" id="ARBA00005745"/>
    </source>
</evidence>